<dbReference type="AlphaFoldDB" id="A0A2B7WQE2"/>
<evidence type="ECO:0000313" key="2">
    <source>
        <dbReference type="EMBL" id="PGG98789.1"/>
    </source>
</evidence>
<dbReference type="STRING" id="1447883.A0A2B7WQE2"/>
<proteinExistence type="predicted"/>
<dbReference type="Pfam" id="PF22917">
    <property type="entry name" value="PRISE"/>
    <property type="match status" value="1"/>
</dbReference>
<reference evidence="2 3" key="1">
    <citation type="submission" date="2017-10" db="EMBL/GenBank/DDBJ databases">
        <title>Comparative genomics in systemic dimorphic fungi from Ajellomycetaceae.</title>
        <authorList>
            <person name="Munoz J.F."/>
            <person name="Mcewen J.G."/>
            <person name="Clay O.K."/>
            <person name="Cuomo C.A."/>
        </authorList>
    </citation>
    <scope>NUCLEOTIDE SEQUENCE [LARGE SCALE GENOMIC DNA]</scope>
    <source>
        <strain evidence="2 3">UAMH7299</strain>
    </source>
</reference>
<dbReference type="Proteomes" id="UP000224634">
    <property type="component" value="Unassembled WGS sequence"/>
</dbReference>
<dbReference type="SUPFAM" id="SSF51735">
    <property type="entry name" value="NAD(P)-binding Rossmann-fold domains"/>
    <property type="match status" value="1"/>
</dbReference>
<feature type="domain" description="PRISE-like Rossmann-fold" evidence="1">
    <location>
        <begin position="30"/>
        <end position="312"/>
    </location>
</feature>
<protein>
    <recommendedName>
        <fullName evidence="1">PRISE-like Rossmann-fold domain-containing protein</fullName>
    </recommendedName>
</protein>
<comment type="caution">
    <text evidence="2">The sequence shown here is derived from an EMBL/GenBank/DDBJ whole genome shotgun (WGS) entry which is preliminary data.</text>
</comment>
<dbReference type="PANTHER" id="PTHR32487">
    <property type="entry name" value="3-OXO-DELTA(4,5)-STEROID 5-BETA-REDUCTASE"/>
    <property type="match status" value="1"/>
</dbReference>
<dbReference type="InterPro" id="IPR055222">
    <property type="entry name" value="PRISE-like_Rossmann-fold"/>
</dbReference>
<organism evidence="2 3">
    <name type="scientific">Polytolypa hystricis (strain UAMH7299)</name>
    <dbReference type="NCBI Taxonomy" id="1447883"/>
    <lineage>
        <taxon>Eukaryota</taxon>
        <taxon>Fungi</taxon>
        <taxon>Dikarya</taxon>
        <taxon>Ascomycota</taxon>
        <taxon>Pezizomycotina</taxon>
        <taxon>Eurotiomycetes</taxon>
        <taxon>Eurotiomycetidae</taxon>
        <taxon>Onygenales</taxon>
        <taxon>Onygenales incertae sedis</taxon>
        <taxon>Polytolypa</taxon>
    </lineage>
</organism>
<dbReference type="EMBL" id="PDNA01000285">
    <property type="protein sequence ID" value="PGG98789.1"/>
    <property type="molecule type" value="Genomic_DNA"/>
</dbReference>
<keyword evidence="3" id="KW-1185">Reference proteome</keyword>
<dbReference type="Gene3D" id="3.40.50.720">
    <property type="entry name" value="NAD(P)-binding Rossmann-like Domain"/>
    <property type="match status" value="1"/>
</dbReference>
<evidence type="ECO:0000259" key="1">
    <source>
        <dbReference type="Pfam" id="PF22917"/>
    </source>
</evidence>
<dbReference type="OrthoDB" id="1731983at2759"/>
<name>A0A2B7WQE2_POLH7</name>
<dbReference type="PANTHER" id="PTHR32487:SF29">
    <property type="entry name" value="NAD-DEPENDENT EPIMERASE_DEHYDRATASE DOMAIN-CONTAINING PROTEIN"/>
    <property type="match status" value="1"/>
</dbReference>
<sequence length="431" mass="48139">MSQSKYSSVQSKGIYHGLPVFPENLKGLSAIVTGANGISGDHMMRVLDESPERWSNVYALSRRPPMVDRKWQTNLKHVPLDFLNSSPEEIAKALKEHGVKADYIFFFSYVQAAPKDGATLWSDAEEMTKVNVALLSNFLQALKLASITPKRFMLQTGAKNYGVHQGPTINPQTESDPRVTHLDANFYYPQEDLLEEYCKQTGAEWNVARPSYILGAVKDAAMNVVYPIGVFAAVHAHLKEKLVFPGNIDAFHMVLDLSSAMMNSYLEEWAVLDPKAGNQAFNASDSSQFTFGKFWPVLAEWYGVGYTLPEADTEYTTVEMPYKKPPRGFGPPGKVSFSYTLVQWAADPRVHAAWKEISKQHGLESDPFSNPADRGRIFAFADAAILASYPLQFNMDKSRKLGWHGMVDSIESIRSVLEDFVGLKMLPPLPK</sequence>
<dbReference type="CDD" id="cd08948">
    <property type="entry name" value="5beta-POR_like_SDR_a"/>
    <property type="match status" value="1"/>
</dbReference>
<evidence type="ECO:0000313" key="3">
    <source>
        <dbReference type="Proteomes" id="UP000224634"/>
    </source>
</evidence>
<gene>
    <name evidence="2" type="ORF">AJ80_09473</name>
</gene>
<accession>A0A2B7WQE2</accession>
<dbReference type="InterPro" id="IPR036291">
    <property type="entry name" value="NAD(P)-bd_dom_sf"/>
</dbReference>